<dbReference type="RefSeq" id="WP_141198289.1">
    <property type="nucleotide sequence ID" value="NZ_CP041186.1"/>
</dbReference>
<dbReference type="SUPFAM" id="SSF48208">
    <property type="entry name" value="Six-hairpin glycosidases"/>
    <property type="match status" value="1"/>
</dbReference>
<dbReference type="OrthoDB" id="9762614at2"/>
<name>A0A4Y6PUM4_PERCE</name>
<dbReference type="InterPro" id="IPR036249">
    <property type="entry name" value="Thioredoxin-like_sf"/>
</dbReference>
<dbReference type="InterPro" id="IPR008928">
    <property type="entry name" value="6-hairpin_glycosidase_sf"/>
</dbReference>
<evidence type="ECO:0000313" key="3">
    <source>
        <dbReference type="Proteomes" id="UP000315995"/>
    </source>
</evidence>
<proteinExistence type="predicted"/>
<dbReference type="InterPro" id="IPR024705">
    <property type="entry name" value="Ssp411"/>
</dbReference>
<dbReference type="PANTHER" id="PTHR42899">
    <property type="entry name" value="SPERMATOGENESIS-ASSOCIATED PROTEIN 20"/>
    <property type="match status" value="1"/>
</dbReference>
<dbReference type="PANTHER" id="PTHR42899:SF1">
    <property type="entry name" value="SPERMATOGENESIS-ASSOCIATED PROTEIN 20"/>
    <property type="match status" value="1"/>
</dbReference>
<evidence type="ECO:0000313" key="2">
    <source>
        <dbReference type="EMBL" id="QDG51809.1"/>
    </source>
</evidence>
<dbReference type="InterPro" id="IPR012341">
    <property type="entry name" value="6hp_glycosidase-like_sf"/>
</dbReference>
<dbReference type="Gene3D" id="3.40.30.10">
    <property type="entry name" value="Glutaredoxin"/>
    <property type="match status" value="1"/>
</dbReference>
<dbReference type="InterPro" id="IPR004879">
    <property type="entry name" value="Ssp411-like_TRX"/>
</dbReference>
<dbReference type="CDD" id="cd02955">
    <property type="entry name" value="SSP411"/>
    <property type="match status" value="1"/>
</dbReference>
<dbReference type="PIRSF" id="PIRSF006402">
    <property type="entry name" value="UCP006402_thioredoxin"/>
    <property type="match status" value="1"/>
</dbReference>
<dbReference type="AlphaFoldDB" id="A0A4Y6PUM4"/>
<evidence type="ECO:0000259" key="1">
    <source>
        <dbReference type="Pfam" id="PF03190"/>
    </source>
</evidence>
<protein>
    <submittedName>
        <fullName evidence="2">Thioredoxin domain-containing protein</fullName>
    </submittedName>
</protein>
<keyword evidence="3" id="KW-1185">Reference proteome</keyword>
<feature type="domain" description="Spermatogenesis-associated protein 20-like TRX" evidence="1">
    <location>
        <begin position="8"/>
        <end position="169"/>
    </location>
</feature>
<sequence length="701" mass="79364">MTNDHTHTNRLADETSPYLLQHAHNPVDWYPWGDEALEKARREDKPIFLSIGYSACHWCHVMERESFESERIARVLNEHFVSIKVDREERPDLDNIYMNAVQVMTGQGGWPMSVWLSPDLTPFYAGTYFPPESRYGRPGFMDVLGQLIDAWENDRDKIEDVGQRITERLASMEKPGKTSERLDRQPVEAAFGEMQRTFDGKHGGFGEAPKFPPSQQLRLLLHVWGDLNADEDQREEALAMVEVTLARMASGGMYDQLGGGFHRYSVDAKWLIPHFEKMLYDNALLADAYVEAWQATGRQFYRRIACETLDYVLREMIDTSREDKQPFYSTQDADTEGEEGKFFVWTPAELEAVLGVNDAQRAAEYWGVAPGGNFEHGQSALNRLHHLDKRGHEAAFDRVPGDIQAIRDKLFEAREQRTRPGTDTKILAAWNGMMIGAMAKAGFAFDEPKYVRAAERAADFVLDEMVEGDLKSDFGLMRTYKDGRARFPGYLDDFSWMAAALMDLFEATGDLHRLEQAESFVQRSVELFLDPAGGFFYTAEHHKNLIVRQKETYDGATPSGNSIAVMNLLRLAELRGRTDLRDLADEALRSLYAKMGRIPTGMSEMLQALDFHTEGPTEVVLIEPDGESEEMRDVLRKSYVPNMVRVMAGLDGRGLDDWAKAVPLVEAREAKDGKPTAYVCFERACQQPTTDVGELEGQLGG</sequence>
<gene>
    <name evidence="2" type="ORF">FIV42_13975</name>
</gene>
<accession>A0A4Y6PUM4</accession>
<reference evidence="2 3" key="1">
    <citation type="submission" date="2019-06" db="EMBL/GenBank/DDBJ databases">
        <title>Persicimonas caeni gen. nov., sp. nov., a predatory bacterium isolated from solar saltern.</title>
        <authorList>
            <person name="Wang S."/>
        </authorList>
    </citation>
    <scope>NUCLEOTIDE SEQUENCE [LARGE SCALE GENOMIC DNA]</scope>
    <source>
        <strain evidence="2 3">YN101</strain>
    </source>
</reference>
<dbReference type="Pfam" id="PF03190">
    <property type="entry name" value="Thioredox_DsbH"/>
    <property type="match status" value="1"/>
</dbReference>
<organism evidence="2 3">
    <name type="scientific">Persicimonas caeni</name>
    <dbReference type="NCBI Taxonomy" id="2292766"/>
    <lineage>
        <taxon>Bacteria</taxon>
        <taxon>Deltaproteobacteria</taxon>
        <taxon>Bradymonadales</taxon>
        <taxon>Bradymonadaceae</taxon>
        <taxon>Persicimonas</taxon>
    </lineage>
</organism>
<dbReference type="EMBL" id="CP041186">
    <property type="protein sequence ID" value="QDG51809.1"/>
    <property type="molecule type" value="Genomic_DNA"/>
</dbReference>
<dbReference type="GO" id="GO:0005975">
    <property type="term" value="P:carbohydrate metabolic process"/>
    <property type="evidence" value="ECO:0007669"/>
    <property type="project" value="InterPro"/>
</dbReference>
<dbReference type="Proteomes" id="UP000315995">
    <property type="component" value="Chromosome"/>
</dbReference>
<accession>A0A5B8Y5I5</accession>
<dbReference type="SUPFAM" id="SSF52833">
    <property type="entry name" value="Thioredoxin-like"/>
    <property type="match status" value="1"/>
</dbReference>
<dbReference type="Gene3D" id="1.50.10.10">
    <property type="match status" value="1"/>
</dbReference>